<evidence type="ECO:0000313" key="3">
    <source>
        <dbReference type="Proteomes" id="UP000634136"/>
    </source>
</evidence>
<name>A0A834WRB2_9FABA</name>
<dbReference type="Proteomes" id="UP000634136">
    <property type="component" value="Unassembled WGS sequence"/>
</dbReference>
<comment type="caution">
    <text evidence="2">The sequence shown here is derived from an EMBL/GenBank/DDBJ whole genome shotgun (WGS) entry which is preliminary data.</text>
</comment>
<protein>
    <recommendedName>
        <fullName evidence="1">RNase H type-1 domain-containing protein</fullName>
    </recommendedName>
</protein>
<dbReference type="Pfam" id="PF13456">
    <property type="entry name" value="RVT_3"/>
    <property type="match status" value="1"/>
</dbReference>
<sequence>MRRGFASTDTCKRCSQHSETSLHTIQDSPHVARLWKNLVDPNLVDRFFNVNLQDWISLNLSKNISQKDDSNWDSKFGICMLANLEATKPMAHDKIMAESQRMRKGFASTDTCKRCSQHSETSLHTIQDSPYVARLWKNLVDPYLVDRTLARRMIPIGTPNLAFACWLIWKQRNQWVFNDKREDAISLSPMIDIQWKDFLTTQRINAPGNKLESHNSMKDYLRQAPSNDWIKINVNGSCRATNQEMSCWLYGFTKTLGKGCSTYAEIWSIYFSLITAWDKGYRKVIFVSDSRTVLNPIQVDFNKPHPLRRLIFSIRELIDKN</sequence>
<dbReference type="OrthoDB" id="687991at2759"/>
<dbReference type="CDD" id="cd06222">
    <property type="entry name" value="RNase_H_like"/>
    <property type="match status" value="1"/>
</dbReference>
<evidence type="ECO:0000313" key="2">
    <source>
        <dbReference type="EMBL" id="KAF7831243.1"/>
    </source>
</evidence>
<reference evidence="2" key="1">
    <citation type="submission" date="2020-09" db="EMBL/GenBank/DDBJ databases">
        <title>Genome-Enabled Discovery of Anthraquinone Biosynthesis in Senna tora.</title>
        <authorList>
            <person name="Kang S.-H."/>
            <person name="Pandey R.P."/>
            <person name="Lee C.-M."/>
            <person name="Sim J.-S."/>
            <person name="Jeong J.-T."/>
            <person name="Choi B.-S."/>
            <person name="Jung M."/>
            <person name="Ginzburg D."/>
            <person name="Zhao K."/>
            <person name="Won S.Y."/>
            <person name="Oh T.-J."/>
            <person name="Yu Y."/>
            <person name="Kim N.-H."/>
            <person name="Lee O.R."/>
            <person name="Lee T.-H."/>
            <person name="Bashyal P."/>
            <person name="Kim T.-S."/>
            <person name="Lee W.-H."/>
            <person name="Kawkins C."/>
            <person name="Kim C.-K."/>
            <person name="Kim J.S."/>
            <person name="Ahn B.O."/>
            <person name="Rhee S.Y."/>
            <person name="Sohng J.K."/>
        </authorList>
    </citation>
    <scope>NUCLEOTIDE SEQUENCE</scope>
    <source>
        <tissue evidence="2">Leaf</tissue>
    </source>
</reference>
<organism evidence="2 3">
    <name type="scientific">Senna tora</name>
    <dbReference type="NCBI Taxonomy" id="362788"/>
    <lineage>
        <taxon>Eukaryota</taxon>
        <taxon>Viridiplantae</taxon>
        <taxon>Streptophyta</taxon>
        <taxon>Embryophyta</taxon>
        <taxon>Tracheophyta</taxon>
        <taxon>Spermatophyta</taxon>
        <taxon>Magnoliopsida</taxon>
        <taxon>eudicotyledons</taxon>
        <taxon>Gunneridae</taxon>
        <taxon>Pentapetalae</taxon>
        <taxon>rosids</taxon>
        <taxon>fabids</taxon>
        <taxon>Fabales</taxon>
        <taxon>Fabaceae</taxon>
        <taxon>Caesalpinioideae</taxon>
        <taxon>Cassia clade</taxon>
        <taxon>Senna</taxon>
    </lineage>
</organism>
<dbReference type="GO" id="GO:0004523">
    <property type="term" value="F:RNA-DNA hybrid ribonuclease activity"/>
    <property type="evidence" value="ECO:0007669"/>
    <property type="project" value="InterPro"/>
</dbReference>
<feature type="domain" description="RNase H type-1" evidence="1">
    <location>
        <begin position="250"/>
        <end position="320"/>
    </location>
</feature>
<dbReference type="PANTHER" id="PTHR47723:SF19">
    <property type="entry name" value="POLYNUCLEOTIDYL TRANSFERASE, RIBONUCLEASE H-LIKE SUPERFAMILY PROTEIN"/>
    <property type="match status" value="1"/>
</dbReference>
<dbReference type="InterPro" id="IPR002156">
    <property type="entry name" value="RNaseH_domain"/>
</dbReference>
<evidence type="ECO:0000259" key="1">
    <source>
        <dbReference type="Pfam" id="PF13456"/>
    </source>
</evidence>
<gene>
    <name evidence="2" type="ORF">G2W53_013576</name>
</gene>
<accession>A0A834WRB2</accession>
<dbReference type="SUPFAM" id="SSF53098">
    <property type="entry name" value="Ribonuclease H-like"/>
    <property type="match status" value="1"/>
</dbReference>
<dbReference type="AlphaFoldDB" id="A0A834WRB2"/>
<proteinExistence type="predicted"/>
<dbReference type="EMBL" id="JAAIUW010000005">
    <property type="protein sequence ID" value="KAF7831243.1"/>
    <property type="molecule type" value="Genomic_DNA"/>
</dbReference>
<dbReference type="InterPro" id="IPR044730">
    <property type="entry name" value="RNase_H-like_dom_plant"/>
</dbReference>
<dbReference type="InterPro" id="IPR012337">
    <property type="entry name" value="RNaseH-like_sf"/>
</dbReference>
<dbReference type="InterPro" id="IPR053151">
    <property type="entry name" value="RNase_H-like"/>
</dbReference>
<dbReference type="PANTHER" id="PTHR47723">
    <property type="entry name" value="OS05G0353850 PROTEIN"/>
    <property type="match status" value="1"/>
</dbReference>
<keyword evidence="3" id="KW-1185">Reference proteome</keyword>
<dbReference type="GO" id="GO:0003676">
    <property type="term" value="F:nucleic acid binding"/>
    <property type="evidence" value="ECO:0007669"/>
    <property type="project" value="InterPro"/>
</dbReference>